<proteinExistence type="inferred from homology"/>
<dbReference type="Gene3D" id="3.40.50.1780">
    <property type="match status" value="1"/>
</dbReference>
<keyword evidence="7" id="KW-0677">Repeat</keyword>
<dbReference type="KEGG" id="ifn:GM661_17630"/>
<dbReference type="PROSITE" id="PS51839">
    <property type="entry name" value="4FE4S_HC3"/>
    <property type="match status" value="1"/>
</dbReference>
<evidence type="ECO:0000256" key="13">
    <source>
        <dbReference type="ARBA" id="ARBA00034078"/>
    </source>
</evidence>
<comment type="cofactor">
    <cofactor evidence="13">
        <name>[2Fe-2S] cluster</name>
        <dbReference type="ChEBI" id="CHEBI:190135"/>
    </cofactor>
</comment>
<dbReference type="NCBIfam" id="NF040763">
    <property type="entry name" value="FeFe_hydrog_A6"/>
    <property type="match status" value="1"/>
</dbReference>
<dbReference type="GO" id="GO:0042773">
    <property type="term" value="P:ATP synthesis coupled electron transport"/>
    <property type="evidence" value="ECO:0007669"/>
    <property type="project" value="InterPro"/>
</dbReference>
<evidence type="ECO:0000256" key="3">
    <source>
        <dbReference type="ARBA" id="ARBA00005404"/>
    </source>
</evidence>
<dbReference type="Gene3D" id="3.40.950.10">
    <property type="entry name" value="Fe-only Hydrogenase (Larger Subunit), Chain L, domain 3"/>
    <property type="match status" value="1"/>
</dbReference>
<dbReference type="InterPro" id="IPR036991">
    <property type="entry name" value="Fe_hydrogenase_ssu_sf"/>
</dbReference>
<organism evidence="17 18">
    <name type="scientific">Iocasia fonsfrigidae</name>
    <dbReference type="NCBI Taxonomy" id="2682810"/>
    <lineage>
        <taxon>Bacteria</taxon>
        <taxon>Bacillati</taxon>
        <taxon>Bacillota</taxon>
        <taxon>Clostridia</taxon>
        <taxon>Halanaerobiales</taxon>
        <taxon>Halanaerobiaceae</taxon>
        <taxon>Iocasia</taxon>
    </lineage>
</organism>
<evidence type="ECO:0000256" key="5">
    <source>
        <dbReference type="ARBA" id="ARBA00022714"/>
    </source>
</evidence>
<dbReference type="Gene3D" id="3.10.20.740">
    <property type="match status" value="1"/>
</dbReference>
<dbReference type="Gene3D" id="4.10.260.20">
    <property type="entry name" value="Iron hydrogenase, small subunit"/>
    <property type="match status" value="1"/>
</dbReference>
<dbReference type="PROSITE" id="PS51379">
    <property type="entry name" value="4FE4S_FER_2"/>
    <property type="match status" value="2"/>
</dbReference>
<dbReference type="InterPro" id="IPR000283">
    <property type="entry name" value="NADH_UbQ_OxRdtase_75kDa_su_CS"/>
</dbReference>
<dbReference type="Pfam" id="PF02906">
    <property type="entry name" value="Fe_hyd_lg_C"/>
    <property type="match status" value="1"/>
</dbReference>
<evidence type="ECO:0000256" key="4">
    <source>
        <dbReference type="ARBA" id="ARBA00022485"/>
    </source>
</evidence>
<evidence type="ECO:0000313" key="18">
    <source>
        <dbReference type="Proteomes" id="UP000665020"/>
    </source>
</evidence>
<dbReference type="InterPro" id="IPR003149">
    <property type="entry name" value="Fe_hydrogenase_ssu"/>
</dbReference>
<dbReference type="InterPro" id="IPR019574">
    <property type="entry name" value="NADH_UbQ_OxRdtase_Gsu_4Fe4S-bd"/>
</dbReference>
<dbReference type="InterPro" id="IPR049830">
    <property type="entry name" value="HndD"/>
</dbReference>
<dbReference type="Gene3D" id="3.30.70.20">
    <property type="match status" value="1"/>
</dbReference>
<dbReference type="Pfam" id="PF13510">
    <property type="entry name" value="Fer2_4"/>
    <property type="match status" value="1"/>
</dbReference>
<dbReference type="InterPro" id="IPR004108">
    <property type="entry name" value="Fe_hydrogenase_lsu_C"/>
</dbReference>
<evidence type="ECO:0000256" key="1">
    <source>
        <dbReference type="ARBA" id="ARBA00001966"/>
    </source>
</evidence>
<reference evidence="17" key="1">
    <citation type="submission" date="2019-12" db="EMBL/GenBank/DDBJ databases">
        <authorList>
            <person name="zhang j."/>
            <person name="sun C.M."/>
        </authorList>
    </citation>
    <scope>NUCLEOTIDE SEQUENCE</scope>
    <source>
        <strain evidence="17">NS-1</strain>
    </source>
</reference>
<dbReference type="GO" id="GO:0008901">
    <property type="term" value="F:ferredoxin hydrogenase activity"/>
    <property type="evidence" value="ECO:0007669"/>
    <property type="project" value="InterPro"/>
</dbReference>
<dbReference type="PROSITE" id="PS00198">
    <property type="entry name" value="4FE4S_FER_1"/>
    <property type="match status" value="1"/>
</dbReference>
<comment type="cofactor">
    <cofactor evidence="1">
        <name>[4Fe-4S] cluster</name>
        <dbReference type="ChEBI" id="CHEBI:49883"/>
    </cofactor>
</comment>
<dbReference type="InterPro" id="IPR017900">
    <property type="entry name" value="4Fe4S_Fe_S_CS"/>
</dbReference>
<keyword evidence="9" id="KW-0408">Iron</keyword>
<evidence type="ECO:0000256" key="10">
    <source>
        <dbReference type="ARBA" id="ARBA00023014"/>
    </source>
</evidence>
<evidence type="ECO:0000259" key="15">
    <source>
        <dbReference type="PROSITE" id="PS51379"/>
    </source>
</evidence>
<dbReference type="InterPro" id="IPR017896">
    <property type="entry name" value="4Fe4S_Fe-S-bd"/>
</dbReference>
<dbReference type="InterPro" id="IPR036010">
    <property type="entry name" value="2Fe-2S_ferredoxin-like_sf"/>
</dbReference>
<evidence type="ECO:0000256" key="7">
    <source>
        <dbReference type="ARBA" id="ARBA00022737"/>
    </source>
</evidence>
<dbReference type="GO" id="GO:0051539">
    <property type="term" value="F:4 iron, 4 sulfur cluster binding"/>
    <property type="evidence" value="ECO:0007669"/>
    <property type="project" value="UniProtKB-KW"/>
</dbReference>
<dbReference type="SUPFAM" id="SSF54862">
    <property type="entry name" value="4Fe-4S ferredoxins"/>
    <property type="match status" value="1"/>
</dbReference>
<dbReference type="AlphaFoldDB" id="A0A8A7KPB1"/>
<dbReference type="SUPFAM" id="SSF54292">
    <property type="entry name" value="2Fe-2S ferredoxin-like"/>
    <property type="match status" value="1"/>
</dbReference>
<dbReference type="Proteomes" id="UP000665020">
    <property type="component" value="Chromosome"/>
</dbReference>
<dbReference type="InterPro" id="IPR050340">
    <property type="entry name" value="Cytosolic_Fe-S_CAF"/>
</dbReference>
<dbReference type="NCBIfam" id="TIGR02512">
    <property type="entry name" value="FeFe_hydrog_A"/>
    <property type="match status" value="1"/>
</dbReference>
<dbReference type="PANTHER" id="PTHR11615">
    <property type="entry name" value="NITRATE, FORMATE, IRON DEHYDROGENASE"/>
    <property type="match status" value="1"/>
</dbReference>
<name>A0A8A7KPB1_9FIRM</name>
<evidence type="ECO:0000259" key="16">
    <source>
        <dbReference type="PROSITE" id="PS51839"/>
    </source>
</evidence>
<evidence type="ECO:0000256" key="12">
    <source>
        <dbReference type="ARBA" id="ARBA00023136"/>
    </source>
</evidence>
<dbReference type="InterPro" id="IPR013352">
    <property type="entry name" value="Fe_hydrogenase_subset"/>
</dbReference>
<evidence type="ECO:0000256" key="9">
    <source>
        <dbReference type="ARBA" id="ARBA00023004"/>
    </source>
</evidence>
<dbReference type="InterPro" id="IPR054351">
    <property type="entry name" value="NADH_UbQ_OxRdtase_ferredoxin"/>
</dbReference>
<dbReference type="FunFam" id="3.30.70.20:FF:000035">
    <property type="entry name" value="Iron hydrogenase 1"/>
    <property type="match status" value="1"/>
</dbReference>
<dbReference type="SMART" id="SM00929">
    <property type="entry name" value="NADH-G_4Fe-4S_3"/>
    <property type="match status" value="1"/>
</dbReference>
<sequence length="573" mass="62889">MSKITLTIDEQEIQVEEGTTILEAAREVGIDIPTLCYHPDLTLHGSCRVCVVENLDNDSLVASCVTPAADGMNLSTRSARARRARGRNVKLLLANHPNDCLGCDRNGTCELQDIVYKMGIRREEIEPLEGEKRNLPLDDRGPALKRDPNKCILCGRCVRVCEEVQGVSALQFSKRGFDSVVTTAFDLPQSEINCANCGQCATVCPVGAITEVSEIDKVWHALEDPDKHVIVQTAPAIQATIGEEFGLEAGTVVTGKLVNALRKLGFDRVFSTEFSADLTIMEEGYEFLDKVENNKPLPHITSCCPGWIKYAEHNYADLLDNVSTAKSPQQMFSPLVKTYYAEKSDIDPANIYTVSVMPCTAKKFEKDREEMVDSGYKDTDAVLTTRELARMIKEVGIDFNNLADDEYDELMGKSTGAGTIFGTTGGVTEAALRTVKEKLTGEPLERLNLGIRGIKEAEVEIGDLVVNVAVASGLGNAAKLLDEVRAGNSKYHWIEIMACPHGCVGGGGQPLPVNNEKKDKRAEGLASIDKNKYVRKSHENPMVQKLYDDFLGEPLADKSHKLLHTHFKARAKN</sequence>
<dbReference type="SUPFAM" id="SSF53920">
    <property type="entry name" value="Fe-only hydrogenase"/>
    <property type="match status" value="1"/>
</dbReference>
<keyword evidence="12" id="KW-0472">Membrane</keyword>
<feature type="domain" description="4Fe-4S ferredoxin-type" evidence="15">
    <location>
        <begin position="142"/>
        <end position="172"/>
    </location>
</feature>
<dbReference type="InterPro" id="IPR001041">
    <property type="entry name" value="2Fe-2S_ferredoxin-type"/>
</dbReference>
<dbReference type="GO" id="GO:0008137">
    <property type="term" value="F:NADH dehydrogenase (ubiquinone) activity"/>
    <property type="evidence" value="ECO:0007669"/>
    <property type="project" value="InterPro"/>
</dbReference>
<feature type="domain" description="2Fe-2S ferredoxin-type" evidence="14">
    <location>
        <begin position="2"/>
        <end position="80"/>
    </location>
</feature>
<dbReference type="Pfam" id="PF02256">
    <property type="entry name" value="Fe_hyd_SSU"/>
    <property type="match status" value="1"/>
</dbReference>
<keyword evidence="18" id="KW-1185">Reference proteome</keyword>
<dbReference type="GO" id="GO:0005506">
    <property type="term" value="F:iron ion binding"/>
    <property type="evidence" value="ECO:0007669"/>
    <property type="project" value="InterPro"/>
</dbReference>
<dbReference type="CDD" id="cd00207">
    <property type="entry name" value="fer2"/>
    <property type="match status" value="1"/>
</dbReference>
<comment type="similarity">
    <text evidence="3">Belongs to the complex I 75 kDa subunit family.</text>
</comment>
<feature type="domain" description="4Fe-4S ferredoxin-type" evidence="15">
    <location>
        <begin position="183"/>
        <end position="214"/>
    </location>
</feature>
<feature type="domain" description="4Fe-4S His(Cys)3-ligated-type" evidence="16">
    <location>
        <begin position="80"/>
        <end position="119"/>
    </location>
</feature>
<evidence type="ECO:0000256" key="11">
    <source>
        <dbReference type="ARBA" id="ARBA00023027"/>
    </source>
</evidence>
<dbReference type="InterPro" id="IPR009016">
    <property type="entry name" value="Fe_hydrogenase"/>
</dbReference>
<dbReference type="FunFam" id="3.10.20.740:FF:000004">
    <property type="entry name" value="NADH-quinone oxidoreductase"/>
    <property type="match status" value="1"/>
</dbReference>
<dbReference type="PROSITE" id="PS51085">
    <property type="entry name" value="2FE2S_FER_2"/>
    <property type="match status" value="1"/>
</dbReference>
<protein>
    <submittedName>
        <fullName evidence="17">2Fe-2S iron-sulfur cluster binding domain-containing protein</fullName>
    </submittedName>
</protein>
<dbReference type="Pfam" id="PF10588">
    <property type="entry name" value="NADH-G_4Fe-4S_3"/>
    <property type="match status" value="1"/>
</dbReference>
<keyword evidence="5" id="KW-0001">2Fe-2S</keyword>
<dbReference type="PROSITE" id="PS00641">
    <property type="entry name" value="COMPLEX1_75K_1"/>
    <property type="match status" value="1"/>
</dbReference>
<evidence type="ECO:0000256" key="6">
    <source>
        <dbReference type="ARBA" id="ARBA00022723"/>
    </source>
</evidence>
<dbReference type="GO" id="GO:0016020">
    <property type="term" value="C:membrane"/>
    <property type="evidence" value="ECO:0007669"/>
    <property type="project" value="UniProtKB-SubCell"/>
</dbReference>
<keyword evidence="8" id="KW-1278">Translocase</keyword>
<evidence type="ECO:0000256" key="8">
    <source>
        <dbReference type="ARBA" id="ARBA00022967"/>
    </source>
</evidence>
<keyword evidence="11" id="KW-0520">NAD</keyword>
<keyword evidence="4" id="KW-0004">4Fe-4S</keyword>
<evidence type="ECO:0000259" key="14">
    <source>
        <dbReference type="PROSITE" id="PS51085"/>
    </source>
</evidence>
<evidence type="ECO:0000313" key="17">
    <source>
        <dbReference type="EMBL" id="QTL99642.1"/>
    </source>
</evidence>
<gene>
    <name evidence="17" type="ORF">GM661_17630</name>
</gene>
<accession>A0A8A7KPB1</accession>
<dbReference type="SMART" id="SM00902">
    <property type="entry name" value="Fe_hyd_SSU"/>
    <property type="match status" value="1"/>
</dbReference>
<dbReference type="EMBL" id="CP046640">
    <property type="protein sequence ID" value="QTL99642.1"/>
    <property type="molecule type" value="Genomic_DNA"/>
</dbReference>
<comment type="subcellular location">
    <subcellularLocation>
        <location evidence="2">Membrane</location>
    </subcellularLocation>
</comment>
<dbReference type="GO" id="GO:0051537">
    <property type="term" value="F:2 iron, 2 sulfur cluster binding"/>
    <property type="evidence" value="ECO:0007669"/>
    <property type="project" value="UniProtKB-KW"/>
</dbReference>
<evidence type="ECO:0000256" key="2">
    <source>
        <dbReference type="ARBA" id="ARBA00004370"/>
    </source>
</evidence>
<dbReference type="Pfam" id="PF22117">
    <property type="entry name" value="Fer4_Nqo3"/>
    <property type="match status" value="1"/>
</dbReference>
<keyword evidence="10" id="KW-0411">Iron-sulfur</keyword>
<dbReference type="RefSeq" id="WP_125986679.1">
    <property type="nucleotide sequence ID" value="NZ_CP046640.1"/>
</dbReference>
<keyword evidence="6" id="KW-0479">Metal-binding</keyword>